<dbReference type="STRING" id="765440.A0A0C3BJW9"/>
<organism evidence="4 5">
    <name type="scientific">Piloderma croceum (strain F 1598)</name>
    <dbReference type="NCBI Taxonomy" id="765440"/>
    <lineage>
        <taxon>Eukaryota</taxon>
        <taxon>Fungi</taxon>
        <taxon>Dikarya</taxon>
        <taxon>Basidiomycota</taxon>
        <taxon>Agaricomycotina</taxon>
        <taxon>Agaricomycetes</taxon>
        <taxon>Agaricomycetidae</taxon>
        <taxon>Atheliales</taxon>
        <taxon>Atheliaceae</taxon>
        <taxon>Piloderma</taxon>
    </lineage>
</organism>
<keyword evidence="5" id="KW-1185">Reference proteome</keyword>
<reference evidence="4 5" key="1">
    <citation type="submission" date="2014-04" db="EMBL/GenBank/DDBJ databases">
        <authorList>
            <consortium name="DOE Joint Genome Institute"/>
            <person name="Kuo A."/>
            <person name="Tarkka M."/>
            <person name="Buscot F."/>
            <person name="Kohler A."/>
            <person name="Nagy L.G."/>
            <person name="Floudas D."/>
            <person name="Copeland A."/>
            <person name="Barry K.W."/>
            <person name="Cichocki N."/>
            <person name="Veneault-Fourrey C."/>
            <person name="LaButti K."/>
            <person name="Lindquist E.A."/>
            <person name="Lipzen A."/>
            <person name="Lundell T."/>
            <person name="Morin E."/>
            <person name="Murat C."/>
            <person name="Sun H."/>
            <person name="Tunlid A."/>
            <person name="Henrissat B."/>
            <person name="Grigoriev I.V."/>
            <person name="Hibbett D.S."/>
            <person name="Martin F."/>
            <person name="Nordberg H.P."/>
            <person name="Cantor M.N."/>
            <person name="Hua S.X."/>
        </authorList>
    </citation>
    <scope>NUCLEOTIDE SEQUENCE [LARGE SCALE GENOMIC DNA]</scope>
    <source>
        <strain evidence="4 5">F 1598</strain>
    </source>
</reference>
<gene>
    <name evidence="4" type="ORF">PILCRDRAFT_310775</name>
</gene>
<reference evidence="5" key="2">
    <citation type="submission" date="2015-01" db="EMBL/GenBank/DDBJ databases">
        <title>Evolutionary Origins and Diversification of the Mycorrhizal Mutualists.</title>
        <authorList>
            <consortium name="DOE Joint Genome Institute"/>
            <consortium name="Mycorrhizal Genomics Consortium"/>
            <person name="Kohler A."/>
            <person name="Kuo A."/>
            <person name="Nagy L.G."/>
            <person name="Floudas D."/>
            <person name="Copeland A."/>
            <person name="Barry K.W."/>
            <person name="Cichocki N."/>
            <person name="Veneault-Fourrey C."/>
            <person name="LaButti K."/>
            <person name="Lindquist E.A."/>
            <person name="Lipzen A."/>
            <person name="Lundell T."/>
            <person name="Morin E."/>
            <person name="Murat C."/>
            <person name="Riley R."/>
            <person name="Ohm R."/>
            <person name="Sun H."/>
            <person name="Tunlid A."/>
            <person name="Henrissat B."/>
            <person name="Grigoriev I.V."/>
            <person name="Hibbett D.S."/>
            <person name="Martin F."/>
        </authorList>
    </citation>
    <scope>NUCLEOTIDE SEQUENCE [LARGE SCALE GENOMIC DNA]</scope>
    <source>
        <strain evidence="5">F 1598</strain>
    </source>
</reference>
<dbReference type="Pfam" id="PF20152">
    <property type="entry name" value="DUF6534"/>
    <property type="match status" value="1"/>
</dbReference>
<keyword evidence="2" id="KW-0812">Transmembrane</keyword>
<dbReference type="EMBL" id="KN832981">
    <property type="protein sequence ID" value="KIM86643.1"/>
    <property type="molecule type" value="Genomic_DNA"/>
</dbReference>
<evidence type="ECO:0000256" key="1">
    <source>
        <dbReference type="SAM" id="MobiDB-lite"/>
    </source>
</evidence>
<dbReference type="Proteomes" id="UP000054166">
    <property type="component" value="Unassembled WGS sequence"/>
</dbReference>
<proteinExistence type="predicted"/>
<dbReference type="InParanoid" id="A0A0C3BJW9"/>
<dbReference type="HOGENOM" id="CLU_046025_5_4_1"/>
<dbReference type="PANTHER" id="PTHR40465">
    <property type="entry name" value="CHROMOSOME 1, WHOLE GENOME SHOTGUN SEQUENCE"/>
    <property type="match status" value="1"/>
</dbReference>
<dbReference type="PANTHER" id="PTHR40465:SF1">
    <property type="entry name" value="DUF6534 DOMAIN-CONTAINING PROTEIN"/>
    <property type="match status" value="1"/>
</dbReference>
<accession>A0A0C3BJW9</accession>
<feature type="domain" description="DUF6534" evidence="3">
    <location>
        <begin position="162"/>
        <end position="249"/>
    </location>
</feature>
<sequence length="293" mass="32735">MFAGIKLSLGALYLGNLAAAIFYGITCAQTYTYYQLFQRDRITLKLAVLFLWILDTVQMAMVSYTVYIYVVSESSTFTGHGIPLWTFWAQVIVSTISDFVIRCIYGMRIWILGNKNIYLTTAIALSTLAVVAITFTFSIKSLITNAFINPNQYVFYLSLGSSAVADIIVASTLCVLLFRNRTHIRRTNSLLNTLILYTVCTGMLTGFYTIVLIVIYAALPEKHVIFVALFSSFSKMYFNALLASLNARHKLRENTCNGDTIVFDTLRFASPVTSSPSRKVHVNGTSTQTPEVL</sequence>
<feature type="transmembrane region" description="Helical" evidence="2">
    <location>
        <begin position="46"/>
        <end position="70"/>
    </location>
</feature>
<feature type="region of interest" description="Disordered" evidence="1">
    <location>
        <begin position="272"/>
        <end position="293"/>
    </location>
</feature>
<protein>
    <recommendedName>
        <fullName evidence="3">DUF6534 domain-containing protein</fullName>
    </recommendedName>
</protein>
<keyword evidence="2" id="KW-1133">Transmembrane helix</keyword>
<evidence type="ECO:0000256" key="2">
    <source>
        <dbReference type="SAM" id="Phobius"/>
    </source>
</evidence>
<feature type="transmembrane region" description="Helical" evidence="2">
    <location>
        <begin position="190"/>
        <end position="218"/>
    </location>
</feature>
<keyword evidence="2" id="KW-0472">Membrane</keyword>
<evidence type="ECO:0000313" key="5">
    <source>
        <dbReference type="Proteomes" id="UP000054166"/>
    </source>
</evidence>
<evidence type="ECO:0000259" key="3">
    <source>
        <dbReference type="Pfam" id="PF20152"/>
    </source>
</evidence>
<name>A0A0C3BJW9_PILCF</name>
<feature type="transmembrane region" description="Helical" evidence="2">
    <location>
        <begin position="117"/>
        <end position="143"/>
    </location>
</feature>
<dbReference type="OrthoDB" id="2745105at2759"/>
<feature type="transmembrane region" description="Helical" evidence="2">
    <location>
        <begin position="224"/>
        <end position="245"/>
    </location>
</feature>
<dbReference type="AlphaFoldDB" id="A0A0C3BJW9"/>
<evidence type="ECO:0000313" key="4">
    <source>
        <dbReference type="EMBL" id="KIM86643.1"/>
    </source>
</evidence>
<feature type="transmembrane region" description="Helical" evidence="2">
    <location>
        <begin position="82"/>
        <end position="105"/>
    </location>
</feature>
<feature type="transmembrane region" description="Helical" evidence="2">
    <location>
        <begin position="155"/>
        <end position="178"/>
    </location>
</feature>
<dbReference type="InterPro" id="IPR045339">
    <property type="entry name" value="DUF6534"/>
</dbReference>
<feature type="transmembrane region" description="Helical" evidence="2">
    <location>
        <begin position="12"/>
        <end position="34"/>
    </location>
</feature>